<dbReference type="AlphaFoldDB" id="A0A0G2DVF9"/>
<gene>
    <name evidence="1" type="ORF">UCRPC4_g06625</name>
</gene>
<dbReference type="OrthoDB" id="4708870at2759"/>
<organism evidence="1 2">
    <name type="scientific">Phaeomoniella chlamydospora</name>
    <name type="common">Phaeoacremonium chlamydosporum</name>
    <dbReference type="NCBI Taxonomy" id="158046"/>
    <lineage>
        <taxon>Eukaryota</taxon>
        <taxon>Fungi</taxon>
        <taxon>Dikarya</taxon>
        <taxon>Ascomycota</taxon>
        <taxon>Pezizomycotina</taxon>
        <taxon>Eurotiomycetes</taxon>
        <taxon>Chaetothyriomycetidae</taxon>
        <taxon>Phaeomoniellales</taxon>
        <taxon>Phaeomoniellaceae</taxon>
        <taxon>Phaeomoniella</taxon>
    </lineage>
</organism>
<reference evidence="1 2" key="2">
    <citation type="submission" date="2015-05" db="EMBL/GenBank/DDBJ databases">
        <authorList>
            <person name="Morales-Cruz A."/>
            <person name="Amrine K.C."/>
            <person name="Cantu D."/>
        </authorList>
    </citation>
    <scope>NUCLEOTIDE SEQUENCE [LARGE SCALE GENOMIC DNA]</scope>
    <source>
        <strain evidence="1">UCRPC4</strain>
    </source>
</reference>
<evidence type="ECO:0000313" key="1">
    <source>
        <dbReference type="EMBL" id="KKY14902.1"/>
    </source>
</evidence>
<keyword evidence="2" id="KW-1185">Reference proteome</keyword>
<comment type="caution">
    <text evidence="1">The sequence shown here is derived from an EMBL/GenBank/DDBJ whole genome shotgun (WGS) entry which is preliminary data.</text>
</comment>
<sequence length="455" mass="51922">MGGHVFPKYDTPRMPPDVYQFRKLDVLTRLKDLFVYAETPAEGPGKKDFGDIDVIVCQPRGFADREKKHGCQISENDAENDYVAVLAYALDAMSCAKNGRTTHLAIPWSKHEDGLETTVDGKEGKAIQVDISVVEDIETYHWLYWRYSHGNLFVLINAMIQPYGLQLTDHGLFLGIEELEKQVSKNRLKEGKKAARLFLSKSVQNVTEFLGVPEVQTKASFDNLQQMFETVSKCCFFNPTESVSNVSDSPVELKEKPRNRCISRELIKRLAFMPDINSYFTDFLPSAMNSNEAPGAWAHLTRLEVVDEACKHFEKKRQYETALQKGLQEIGTAEFKEFLDKEVRLVVETDLKVSGESDMNEDKINQKVARVKKGMKQWVFKEVDCTDRPEIEGVADAAKAYQLCNFPEVTQWFYGHWKELEEAIGAIQKVQYIEWLRKKGKLHGQHDEEAPSSSS</sequence>
<evidence type="ECO:0000313" key="2">
    <source>
        <dbReference type="Proteomes" id="UP000053317"/>
    </source>
</evidence>
<protein>
    <submittedName>
        <fullName evidence="1">Uncharacterized protein</fullName>
    </submittedName>
</protein>
<reference evidence="1 2" key="1">
    <citation type="submission" date="2015-05" db="EMBL/GenBank/DDBJ databases">
        <title>Distinctive expansion of gene families associated with plant cell wall degradation and secondary metabolism in the genomes of grapevine trunk pathogens.</title>
        <authorList>
            <person name="Lawrence D.P."/>
            <person name="Travadon R."/>
            <person name="Rolshausen P.E."/>
            <person name="Baumgartner K."/>
        </authorList>
    </citation>
    <scope>NUCLEOTIDE SEQUENCE [LARGE SCALE GENOMIC DNA]</scope>
    <source>
        <strain evidence="1">UCRPC4</strain>
    </source>
</reference>
<name>A0A0G2DVF9_PHACM</name>
<dbReference type="Proteomes" id="UP000053317">
    <property type="component" value="Unassembled WGS sequence"/>
</dbReference>
<accession>A0A0G2DVF9</accession>
<dbReference type="EMBL" id="LCWF01000204">
    <property type="protein sequence ID" value="KKY14902.1"/>
    <property type="molecule type" value="Genomic_DNA"/>
</dbReference>
<proteinExistence type="predicted"/>